<protein>
    <recommendedName>
        <fullName evidence="4">Facilitated trehalose transporter Tret1</fullName>
    </recommendedName>
</protein>
<reference evidence="2 3" key="1">
    <citation type="submission" date="2019-05" db="EMBL/GenBank/DDBJ databases">
        <title>Another draft genome of Portunus trituberculatus and its Hox gene families provides insights of decapod evolution.</title>
        <authorList>
            <person name="Jeong J.-H."/>
            <person name="Song I."/>
            <person name="Kim S."/>
            <person name="Choi T."/>
            <person name="Kim D."/>
            <person name="Ryu S."/>
            <person name="Kim W."/>
        </authorList>
    </citation>
    <scope>NUCLEOTIDE SEQUENCE [LARGE SCALE GENOMIC DNA]</scope>
    <source>
        <tissue evidence="2">Muscle</tissue>
    </source>
</reference>
<dbReference type="InterPro" id="IPR036259">
    <property type="entry name" value="MFS_trans_sf"/>
</dbReference>
<dbReference type="Gene3D" id="1.20.1250.20">
    <property type="entry name" value="MFS general substrate transporter like domains"/>
    <property type="match status" value="1"/>
</dbReference>
<sequence>MVVTLNFMAVSAFAYAYYIYFLDLDSPNTATWIPLSSIITLLFLAGVSGPLLDVTQGELLPNSCRAASMPIITLLNELIGMSGIFSIFITVNIIMALVYLLVMPETRGMSLEAISDAVHS</sequence>
<dbReference type="AlphaFoldDB" id="A0A5B7HI07"/>
<feature type="transmembrane region" description="Helical" evidence="1">
    <location>
        <begin position="78"/>
        <end position="102"/>
    </location>
</feature>
<feature type="transmembrane region" description="Helical" evidence="1">
    <location>
        <begin position="31"/>
        <end position="52"/>
    </location>
</feature>
<feature type="transmembrane region" description="Helical" evidence="1">
    <location>
        <begin position="6"/>
        <end position="24"/>
    </location>
</feature>
<comment type="caution">
    <text evidence="2">The sequence shown here is derived from an EMBL/GenBank/DDBJ whole genome shotgun (WGS) entry which is preliminary data.</text>
</comment>
<proteinExistence type="predicted"/>
<evidence type="ECO:0000256" key="1">
    <source>
        <dbReference type="SAM" id="Phobius"/>
    </source>
</evidence>
<evidence type="ECO:0000313" key="3">
    <source>
        <dbReference type="Proteomes" id="UP000324222"/>
    </source>
</evidence>
<dbReference type="Proteomes" id="UP000324222">
    <property type="component" value="Unassembled WGS sequence"/>
</dbReference>
<dbReference type="EMBL" id="VSRR010034076">
    <property type="protein sequence ID" value="MPC72070.1"/>
    <property type="molecule type" value="Genomic_DNA"/>
</dbReference>
<keyword evidence="3" id="KW-1185">Reference proteome</keyword>
<dbReference type="OrthoDB" id="4142200at2759"/>
<name>A0A5B7HI07_PORTR</name>
<keyword evidence="1" id="KW-1133">Transmembrane helix</keyword>
<accession>A0A5B7HI07</accession>
<organism evidence="2 3">
    <name type="scientific">Portunus trituberculatus</name>
    <name type="common">Swimming crab</name>
    <name type="synonym">Neptunus trituberculatus</name>
    <dbReference type="NCBI Taxonomy" id="210409"/>
    <lineage>
        <taxon>Eukaryota</taxon>
        <taxon>Metazoa</taxon>
        <taxon>Ecdysozoa</taxon>
        <taxon>Arthropoda</taxon>
        <taxon>Crustacea</taxon>
        <taxon>Multicrustacea</taxon>
        <taxon>Malacostraca</taxon>
        <taxon>Eumalacostraca</taxon>
        <taxon>Eucarida</taxon>
        <taxon>Decapoda</taxon>
        <taxon>Pleocyemata</taxon>
        <taxon>Brachyura</taxon>
        <taxon>Eubrachyura</taxon>
        <taxon>Portunoidea</taxon>
        <taxon>Portunidae</taxon>
        <taxon>Portuninae</taxon>
        <taxon>Portunus</taxon>
    </lineage>
</organism>
<gene>
    <name evidence="2" type="ORF">E2C01_066363</name>
</gene>
<evidence type="ECO:0008006" key="4">
    <source>
        <dbReference type="Google" id="ProtNLM"/>
    </source>
</evidence>
<keyword evidence="1" id="KW-0472">Membrane</keyword>
<evidence type="ECO:0000313" key="2">
    <source>
        <dbReference type="EMBL" id="MPC72070.1"/>
    </source>
</evidence>
<keyword evidence="1" id="KW-0812">Transmembrane</keyword>
<dbReference type="SUPFAM" id="SSF103473">
    <property type="entry name" value="MFS general substrate transporter"/>
    <property type="match status" value="1"/>
</dbReference>